<feature type="binding site" evidence="7">
    <location>
        <position position="141"/>
    </location>
    <ligand>
        <name>a 1,2-diacyl-sn-glycero-3-phospho-(1'-sn-glycerol)</name>
        <dbReference type="ChEBI" id="CHEBI:64716"/>
    </ligand>
</feature>
<dbReference type="EC" id="2.5.1.145" evidence="7"/>
<keyword evidence="6 7" id="KW-0472">Membrane</keyword>
<evidence type="ECO:0000256" key="8">
    <source>
        <dbReference type="SAM" id="MobiDB-lite"/>
    </source>
</evidence>
<dbReference type="EMBL" id="CP137080">
    <property type="protein sequence ID" value="WOQ69852.1"/>
    <property type="molecule type" value="Genomic_DNA"/>
</dbReference>
<dbReference type="HAMAP" id="MF_01147">
    <property type="entry name" value="Lgt"/>
    <property type="match status" value="1"/>
</dbReference>
<feature type="transmembrane region" description="Helical" evidence="7">
    <location>
        <begin position="91"/>
        <end position="115"/>
    </location>
</feature>
<reference evidence="9 10" key="1">
    <citation type="submission" date="2023-10" db="EMBL/GenBank/DDBJ databases">
        <title>Y20.</title>
        <authorList>
            <person name="Zhang G."/>
            <person name="Ding Y."/>
        </authorList>
    </citation>
    <scope>NUCLEOTIDE SEQUENCE [LARGE SCALE GENOMIC DNA]</scope>
    <source>
        <strain evidence="9 10">Y20</strain>
    </source>
</reference>
<comment type="function">
    <text evidence="7">Catalyzes the transfer of the diacylglyceryl group from phosphatidylglycerol to the sulfhydryl group of the N-terminal cysteine of a prolipoprotein, the first step in the formation of mature lipoproteins.</text>
</comment>
<evidence type="ECO:0000256" key="7">
    <source>
        <dbReference type="HAMAP-Rule" id="MF_01147"/>
    </source>
</evidence>
<dbReference type="AlphaFoldDB" id="A0AAU0MIL2"/>
<dbReference type="GO" id="GO:0042158">
    <property type="term" value="P:lipoprotein biosynthetic process"/>
    <property type="evidence" value="ECO:0007669"/>
    <property type="project" value="UniProtKB-UniRule"/>
</dbReference>
<feature type="transmembrane region" description="Helical" evidence="7">
    <location>
        <begin position="183"/>
        <end position="201"/>
    </location>
</feature>
<keyword evidence="4 7" id="KW-0812">Transmembrane</keyword>
<comment type="subcellular location">
    <subcellularLocation>
        <location evidence="7">Cell membrane</location>
        <topology evidence="7">Multi-pass membrane protein</topology>
    </subcellularLocation>
</comment>
<feature type="transmembrane region" description="Helical" evidence="7">
    <location>
        <begin position="122"/>
        <end position="140"/>
    </location>
</feature>
<comment type="similarity">
    <text evidence="1 7">Belongs to the Lgt family.</text>
</comment>
<comment type="pathway">
    <text evidence="7">Protein modification; lipoprotein biosynthesis (diacylglyceryl transfer).</text>
</comment>
<keyword evidence="5 7" id="KW-1133">Transmembrane helix</keyword>
<feature type="compositionally biased region" description="Low complexity" evidence="8">
    <location>
        <begin position="277"/>
        <end position="287"/>
    </location>
</feature>
<keyword evidence="3 7" id="KW-0808">Transferase</keyword>
<proteinExistence type="inferred from homology"/>
<protein>
    <recommendedName>
        <fullName evidence="7">Phosphatidylglycerol--prolipoprotein diacylglyceryl transferase</fullName>
        <ecNumber evidence="7">2.5.1.145</ecNumber>
    </recommendedName>
</protein>
<evidence type="ECO:0000256" key="6">
    <source>
        <dbReference type="ARBA" id="ARBA00023136"/>
    </source>
</evidence>
<dbReference type="NCBIfam" id="TIGR00544">
    <property type="entry name" value="lgt"/>
    <property type="match status" value="1"/>
</dbReference>
<comment type="catalytic activity">
    <reaction evidence="7">
        <text>L-cysteinyl-[prolipoprotein] + a 1,2-diacyl-sn-glycero-3-phospho-(1'-sn-glycerol) = an S-1,2-diacyl-sn-glyceryl-L-cysteinyl-[prolipoprotein] + sn-glycerol 1-phosphate + H(+)</text>
        <dbReference type="Rhea" id="RHEA:56712"/>
        <dbReference type="Rhea" id="RHEA-COMP:14679"/>
        <dbReference type="Rhea" id="RHEA-COMP:14680"/>
        <dbReference type="ChEBI" id="CHEBI:15378"/>
        <dbReference type="ChEBI" id="CHEBI:29950"/>
        <dbReference type="ChEBI" id="CHEBI:57685"/>
        <dbReference type="ChEBI" id="CHEBI:64716"/>
        <dbReference type="ChEBI" id="CHEBI:140658"/>
        <dbReference type="EC" id="2.5.1.145"/>
    </reaction>
</comment>
<dbReference type="KEGG" id="mliy:RYJ27_00985"/>
<sequence length="300" mass="32168">MIGAFIPSPDVTGFAVGPFTIRFYAVFIIAGIVIAVWLTSHRLRQRGAPAGVVVDVALWAVPAGIVGGRLYHVLTHPADYFYEGADLWRVLYVWEGGLAIFGAILAGSVAAWLACRRAGIRFLSFADALAPGLLIAQAIGRWGNYVNQELFGAPTTLPWGLQIDPANHAFPPGLPPDTLFHPLFLYEMLWNLAGAAAILLIERRVPLRWGKALGAYLIVYGTGRAWLEALRLDPTGLLLWGVKVNLLMAALIAVAGVALIVVQSRRHPEPEPSPYLPGRAPTPGATVPGPPIDVREGAPG</sequence>
<dbReference type="PROSITE" id="PS01311">
    <property type="entry name" value="LGT"/>
    <property type="match status" value="1"/>
</dbReference>
<dbReference type="InterPro" id="IPR001640">
    <property type="entry name" value="Lgt"/>
</dbReference>
<gene>
    <name evidence="7 9" type="primary">lgt</name>
    <name evidence="9" type="ORF">RYJ27_00985</name>
</gene>
<feature type="transmembrane region" description="Helical" evidence="7">
    <location>
        <begin position="238"/>
        <end position="262"/>
    </location>
</feature>
<evidence type="ECO:0000313" key="10">
    <source>
        <dbReference type="Proteomes" id="UP001329313"/>
    </source>
</evidence>
<feature type="transmembrane region" description="Helical" evidence="7">
    <location>
        <begin position="19"/>
        <end position="38"/>
    </location>
</feature>
<organism evidence="9 10">
    <name type="scientific">Microbacterium limosum</name>
    <dbReference type="NCBI Taxonomy" id="3079935"/>
    <lineage>
        <taxon>Bacteria</taxon>
        <taxon>Bacillati</taxon>
        <taxon>Actinomycetota</taxon>
        <taxon>Actinomycetes</taxon>
        <taxon>Micrococcales</taxon>
        <taxon>Microbacteriaceae</taxon>
        <taxon>Microbacterium</taxon>
    </lineage>
</organism>
<dbReference type="PANTHER" id="PTHR30589">
    <property type="entry name" value="PROLIPOPROTEIN DIACYLGLYCERYL TRANSFERASE"/>
    <property type="match status" value="1"/>
</dbReference>
<keyword evidence="2 7" id="KW-1003">Cell membrane</keyword>
<feature type="transmembrane region" description="Helical" evidence="7">
    <location>
        <begin position="50"/>
        <end position="71"/>
    </location>
</feature>
<evidence type="ECO:0000256" key="2">
    <source>
        <dbReference type="ARBA" id="ARBA00022475"/>
    </source>
</evidence>
<feature type="transmembrane region" description="Helical" evidence="7">
    <location>
        <begin position="213"/>
        <end position="232"/>
    </location>
</feature>
<dbReference type="GO" id="GO:0005886">
    <property type="term" value="C:plasma membrane"/>
    <property type="evidence" value="ECO:0007669"/>
    <property type="project" value="UniProtKB-SubCell"/>
</dbReference>
<dbReference type="Proteomes" id="UP001329313">
    <property type="component" value="Chromosome"/>
</dbReference>
<evidence type="ECO:0000313" key="9">
    <source>
        <dbReference type="EMBL" id="WOQ69852.1"/>
    </source>
</evidence>
<evidence type="ECO:0000256" key="5">
    <source>
        <dbReference type="ARBA" id="ARBA00022989"/>
    </source>
</evidence>
<dbReference type="PANTHER" id="PTHR30589:SF0">
    <property type="entry name" value="PHOSPHATIDYLGLYCEROL--PROLIPOPROTEIN DIACYLGLYCERYL TRANSFERASE"/>
    <property type="match status" value="1"/>
</dbReference>
<dbReference type="RefSeq" id="WP_330170946.1">
    <property type="nucleotide sequence ID" value="NZ_CP137080.1"/>
</dbReference>
<name>A0AAU0MIL2_9MICO</name>
<accession>A0AAU0MIL2</accession>
<keyword evidence="10" id="KW-1185">Reference proteome</keyword>
<feature type="region of interest" description="Disordered" evidence="8">
    <location>
        <begin position="268"/>
        <end position="300"/>
    </location>
</feature>
<dbReference type="Pfam" id="PF01790">
    <property type="entry name" value="LGT"/>
    <property type="match status" value="1"/>
</dbReference>
<evidence type="ECO:0000256" key="1">
    <source>
        <dbReference type="ARBA" id="ARBA00007150"/>
    </source>
</evidence>
<evidence type="ECO:0000256" key="3">
    <source>
        <dbReference type="ARBA" id="ARBA00022679"/>
    </source>
</evidence>
<evidence type="ECO:0000256" key="4">
    <source>
        <dbReference type="ARBA" id="ARBA00022692"/>
    </source>
</evidence>
<dbReference type="GO" id="GO:0008961">
    <property type="term" value="F:phosphatidylglycerol-prolipoprotein diacylglyceryl transferase activity"/>
    <property type="evidence" value="ECO:0007669"/>
    <property type="project" value="UniProtKB-UniRule"/>
</dbReference>